<proteinExistence type="predicted"/>
<organism evidence="3 4">
    <name type="scientific">Hoeflea prorocentri</name>
    <dbReference type="NCBI Taxonomy" id="1922333"/>
    <lineage>
        <taxon>Bacteria</taxon>
        <taxon>Pseudomonadati</taxon>
        <taxon>Pseudomonadota</taxon>
        <taxon>Alphaproteobacteria</taxon>
        <taxon>Hyphomicrobiales</taxon>
        <taxon>Rhizobiaceae</taxon>
        <taxon>Hoeflea</taxon>
    </lineage>
</organism>
<comment type="caution">
    <text evidence="3">The sequence shown here is derived from an EMBL/GenBank/DDBJ whole genome shotgun (WGS) entry which is preliminary data.</text>
</comment>
<accession>A0A9X3UIV4</accession>
<dbReference type="EMBL" id="JAPJZI010000001">
    <property type="protein sequence ID" value="MDA5399274.1"/>
    <property type="molecule type" value="Genomic_DNA"/>
</dbReference>
<keyword evidence="1" id="KW-0472">Membrane</keyword>
<dbReference type="AlphaFoldDB" id="A0A9X3UIV4"/>
<feature type="transmembrane region" description="Helical" evidence="1">
    <location>
        <begin position="12"/>
        <end position="29"/>
    </location>
</feature>
<name>A0A9X3UIV4_9HYPH</name>
<keyword evidence="1" id="KW-1133">Transmembrane helix</keyword>
<dbReference type="Pfam" id="PF11127">
    <property type="entry name" value="YgaP-like_TM"/>
    <property type="match status" value="1"/>
</dbReference>
<dbReference type="Proteomes" id="UP001151234">
    <property type="component" value="Unassembled WGS sequence"/>
</dbReference>
<gene>
    <name evidence="3" type="ORF">OQ273_11880</name>
</gene>
<feature type="domain" description="Inner membrane protein YgaP-like transmembrane" evidence="2">
    <location>
        <begin position="5"/>
        <end position="72"/>
    </location>
</feature>
<evidence type="ECO:0000313" key="3">
    <source>
        <dbReference type="EMBL" id="MDA5399274.1"/>
    </source>
</evidence>
<evidence type="ECO:0000313" key="4">
    <source>
        <dbReference type="Proteomes" id="UP001151234"/>
    </source>
</evidence>
<feature type="transmembrane region" description="Helical" evidence="1">
    <location>
        <begin position="41"/>
        <end position="59"/>
    </location>
</feature>
<dbReference type="InterPro" id="IPR021309">
    <property type="entry name" value="YgaP-like_TM"/>
</dbReference>
<sequence>MFKTANVGTADRIVRLLVGIILIAAPWLFQSPIWQNPAMLWGIPVIGIILAATGLVRFCPLYRLLGIRTCKAD</sequence>
<keyword evidence="1" id="KW-0812">Transmembrane</keyword>
<evidence type="ECO:0000256" key="1">
    <source>
        <dbReference type="SAM" id="Phobius"/>
    </source>
</evidence>
<keyword evidence="4" id="KW-1185">Reference proteome</keyword>
<protein>
    <submittedName>
        <fullName evidence="3">DUF2892 domain-containing protein</fullName>
    </submittedName>
</protein>
<reference evidence="3" key="1">
    <citation type="submission" date="2022-11" db="EMBL/GenBank/DDBJ databases">
        <title>Draft genome sequence of Hoeflea poritis E7-10 and Hoeflea prorocentri PM5-8, separated from scleractinian coral Porites lutea and marine dinoflagellate.</title>
        <authorList>
            <person name="Zhang G."/>
            <person name="Wei Q."/>
            <person name="Cai L."/>
        </authorList>
    </citation>
    <scope>NUCLEOTIDE SEQUENCE</scope>
    <source>
        <strain evidence="3">PM5-8</strain>
    </source>
</reference>
<dbReference type="RefSeq" id="WP_267990717.1">
    <property type="nucleotide sequence ID" value="NZ_JAPJZI010000001.1"/>
</dbReference>
<dbReference type="Gene3D" id="6.10.140.1340">
    <property type="match status" value="1"/>
</dbReference>
<evidence type="ECO:0000259" key="2">
    <source>
        <dbReference type="Pfam" id="PF11127"/>
    </source>
</evidence>